<keyword evidence="1 3" id="KW-0820">tRNA-binding</keyword>
<dbReference type="Proteomes" id="UP001622612">
    <property type="component" value="Chromosome"/>
</dbReference>
<dbReference type="SMART" id="SM00874">
    <property type="entry name" value="B5"/>
    <property type="match status" value="1"/>
</dbReference>
<feature type="domain" description="TRNA-binding" evidence="4">
    <location>
        <begin position="39"/>
        <end position="153"/>
    </location>
</feature>
<dbReference type="SUPFAM" id="SSF50249">
    <property type="entry name" value="Nucleic acid-binding proteins"/>
    <property type="match status" value="1"/>
</dbReference>
<dbReference type="InterPro" id="IPR012340">
    <property type="entry name" value="NA-bd_OB-fold"/>
</dbReference>
<evidence type="ECO:0000259" key="4">
    <source>
        <dbReference type="PROSITE" id="PS50886"/>
    </source>
</evidence>
<evidence type="ECO:0000256" key="3">
    <source>
        <dbReference type="PROSITE-ProRule" id="PRU00209"/>
    </source>
</evidence>
<dbReference type="InterPro" id="IPR005146">
    <property type="entry name" value="B3/B4_tRNA-bd"/>
</dbReference>
<dbReference type="PROSITE" id="PS51483">
    <property type="entry name" value="B5"/>
    <property type="match status" value="1"/>
</dbReference>
<dbReference type="NCBIfam" id="NF001882">
    <property type="entry name" value="PRK00629.5-4"/>
    <property type="match status" value="1"/>
</dbReference>
<dbReference type="RefSeq" id="WP_405311084.1">
    <property type="nucleotide sequence ID" value="NZ_CP088155.1"/>
</dbReference>
<dbReference type="PANTHER" id="PTHR10947">
    <property type="entry name" value="PHENYLALANYL-TRNA SYNTHETASE BETA CHAIN AND LEUCINE-RICH REPEAT-CONTAINING PROTEIN 47"/>
    <property type="match status" value="1"/>
</dbReference>
<keyword evidence="7" id="KW-1185">Reference proteome</keyword>
<dbReference type="GO" id="GO:0004826">
    <property type="term" value="F:phenylalanine-tRNA ligase activity"/>
    <property type="evidence" value="ECO:0007669"/>
    <property type="project" value="UniProtKB-EC"/>
</dbReference>
<dbReference type="Gene3D" id="3.30.930.10">
    <property type="entry name" value="Bira Bifunctional Protein, Domain 2"/>
    <property type="match status" value="1"/>
</dbReference>
<dbReference type="SUPFAM" id="SSF55681">
    <property type="entry name" value="Class II aaRS and biotin synthetases"/>
    <property type="match status" value="1"/>
</dbReference>
<evidence type="ECO:0000256" key="1">
    <source>
        <dbReference type="ARBA" id="ARBA00022555"/>
    </source>
</evidence>
<evidence type="ECO:0000313" key="6">
    <source>
        <dbReference type="EMBL" id="WYM96952.1"/>
    </source>
</evidence>
<dbReference type="InterPro" id="IPR002547">
    <property type="entry name" value="tRNA-bd_dom"/>
</dbReference>
<feature type="domain" description="B5" evidence="5">
    <location>
        <begin position="386"/>
        <end position="463"/>
    </location>
</feature>
<dbReference type="SUPFAM" id="SSF46955">
    <property type="entry name" value="Putative DNA-binding domain"/>
    <property type="match status" value="1"/>
</dbReference>
<evidence type="ECO:0000256" key="2">
    <source>
        <dbReference type="ARBA" id="ARBA00022884"/>
    </source>
</evidence>
<dbReference type="InterPro" id="IPR005147">
    <property type="entry name" value="tRNA_synthase_B5-dom"/>
</dbReference>
<dbReference type="Gene3D" id="3.30.56.10">
    <property type="match status" value="2"/>
</dbReference>
<evidence type="ECO:0000313" key="7">
    <source>
        <dbReference type="Proteomes" id="UP001622612"/>
    </source>
</evidence>
<dbReference type="EC" id="6.1.1.20" evidence="6"/>
<dbReference type="Gene3D" id="3.50.40.10">
    <property type="entry name" value="Phenylalanyl-trna Synthetase, Chain B, domain 3"/>
    <property type="match status" value="1"/>
</dbReference>
<dbReference type="SMART" id="SM00873">
    <property type="entry name" value="B3_4"/>
    <property type="match status" value="1"/>
</dbReference>
<dbReference type="Pfam" id="PF01588">
    <property type="entry name" value="tRNA_bind"/>
    <property type="match status" value="1"/>
</dbReference>
<dbReference type="PANTHER" id="PTHR10947:SF0">
    <property type="entry name" value="PHENYLALANINE--TRNA LIGASE BETA SUBUNIT"/>
    <property type="match status" value="1"/>
</dbReference>
<dbReference type="InterPro" id="IPR045864">
    <property type="entry name" value="aa-tRNA-synth_II/BPL/LPL"/>
</dbReference>
<accession>A0ABZ2TKF9</accession>
<reference evidence="6" key="1">
    <citation type="submission" date="2021-11" db="EMBL/GenBank/DDBJ databases">
        <title>The first genome sequence of unculturable Mycoplasma faucium obtained by de novo assembly of metagenomic reads.</title>
        <authorList>
            <person name="Sabat A.J."/>
            <person name="Bathoorn E."/>
            <person name="Akkerboom V."/>
            <person name="Friedrich A.W."/>
        </authorList>
    </citation>
    <scope>NUCLEOTIDE SEQUENCE [LARGE SCALE GENOMIC DNA]</scope>
    <source>
        <strain evidence="6">UMCG-MFM1</strain>
    </source>
</reference>
<dbReference type="PROSITE" id="PS50886">
    <property type="entry name" value="TRBD"/>
    <property type="match status" value="1"/>
</dbReference>
<dbReference type="InterPro" id="IPR020825">
    <property type="entry name" value="Phe-tRNA_synthase-like_B3/B4"/>
</dbReference>
<sequence length="722" mass="82752">MIFSYKKLLKLANLENVSIDDITKAINSIGFEVESYEKFGDVEGIKFGHVLKTYKNPNADRLTVCEIEFEGNVKRIIQTTATNVKENDYLMAFIPGSRSKNIVFAEKVMQGINSQGMLVGLSEIGFKNDVVPQEYQDGIFTFSKVDLSLDPIEYFELNDYLIDVTILSNRADALCYLVMAKELAAYFNTSPISLKKPTPTMKSNINVSKKLIGTNHLSYVEAKNYDVNLKLNELNFLWKNNVKTFNNAIDLTNLVLLYAGVPCNVYSNLKSNEFLTEYSSEEVLILGNKPIKLNSNLVVKNGSEIIALAATIGLENKFISTASNVIFELASFNILDVRKNAKQIKFDTLSSQRASKEISLGQIHLAYQFLSEHLTFHSQLINPGKISNQTIFVDEKLIDKYAGFGLTKTSKYLDVLKKLQILDFKYNKKMKEITFPSYRYDLKQIQDLIEEIFRFYGYDNFKPKEPTILPHINISDEINVLSMFKYKGYSNIRTFTLIKHENNIFNPFSFLKTYATNNSKNYEHSEIRNSMIFSLNDAIVNNKKQGILKNSFFEIGMINNQNNVLGIVSNEKSFDDLCCDILSLTNKKLMFKKPSLDIFNNNASTLIFNDKDEMVGYIAKLNPNFLKSDAFFAEIMLDKINNFPYKYKPYNKMPLKSRDITICVHKNQSIIDTINKLNSLKGIFEIKVKDIYQKSEDEKNITLSILLEDWATKKFDKDFNND</sequence>
<dbReference type="EMBL" id="CP088155">
    <property type="protein sequence ID" value="WYM96952.1"/>
    <property type="molecule type" value="Genomic_DNA"/>
</dbReference>
<evidence type="ECO:0000259" key="5">
    <source>
        <dbReference type="PROSITE" id="PS51483"/>
    </source>
</evidence>
<dbReference type="InterPro" id="IPR045060">
    <property type="entry name" value="Phe-tRNA-ligase_IIc_bsu"/>
</dbReference>
<keyword evidence="6" id="KW-0436">Ligase</keyword>
<name>A0ABZ2TKF9_9BACT</name>
<dbReference type="Pfam" id="PF03484">
    <property type="entry name" value="B5"/>
    <property type="match status" value="1"/>
</dbReference>
<keyword evidence="2 3" id="KW-0694">RNA-binding</keyword>
<dbReference type="Gene3D" id="2.40.50.140">
    <property type="entry name" value="Nucleic acid-binding proteins"/>
    <property type="match status" value="1"/>
</dbReference>
<gene>
    <name evidence="6" type="ORF">LQ356_01855</name>
</gene>
<dbReference type="InterPro" id="IPR009061">
    <property type="entry name" value="DNA-bd_dom_put_sf"/>
</dbReference>
<proteinExistence type="predicted"/>
<dbReference type="Pfam" id="PF03483">
    <property type="entry name" value="B3_4"/>
    <property type="match status" value="1"/>
</dbReference>
<protein>
    <submittedName>
        <fullName evidence="6">Phenylalanine--tRNA ligase subunit beta</fullName>
        <ecNumber evidence="6">6.1.1.20</ecNumber>
    </submittedName>
</protein>
<organism evidence="6 7">
    <name type="scientific">Metamycoplasma faucium</name>
    <dbReference type="NCBI Taxonomy" id="56142"/>
    <lineage>
        <taxon>Bacteria</taxon>
        <taxon>Bacillati</taxon>
        <taxon>Mycoplasmatota</taxon>
        <taxon>Mycoplasmoidales</taxon>
        <taxon>Metamycoplasmataceae</taxon>
        <taxon>Metamycoplasma</taxon>
    </lineage>
</organism>
<dbReference type="SUPFAM" id="SSF56037">
    <property type="entry name" value="PheT/TilS domain"/>
    <property type="match status" value="1"/>
</dbReference>